<dbReference type="Proteomes" id="UP000286947">
    <property type="component" value="Unassembled WGS sequence"/>
</dbReference>
<reference evidence="2 3" key="1">
    <citation type="submission" date="2018-01" db="EMBL/GenBank/DDBJ databases">
        <title>Saezia sanguinis gen. nov., sp. nov., in the order Burkholderiales isolated from human blood.</title>
        <authorList>
            <person name="Medina-Pascual M.J."/>
            <person name="Valdezate S."/>
            <person name="Monzon S."/>
            <person name="Cuesta I."/>
            <person name="Carrasco G."/>
            <person name="Villalon P."/>
            <person name="Saez-Nieto J.A."/>
        </authorList>
    </citation>
    <scope>NUCLEOTIDE SEQUENCE [LARGE SCALE GENOMIC DNA]</scope>
    <source>
        <strain evidence="2 3">CNM695-12</strain>
    </source>
</reference>
<dbReference type="SUPFAM" id="SSF50800">
    <property type="entry name" value="PK beta-barrel domain-like"/>
    <property type="match status" value="1"/>
</dbReference>
<dbReference type="InterPro" id="IPR052353">
    <property type="entry name" value="Benzoxazolinone_Detox_Enz"/>
</dbReference>
<evidence type="ECO:0000313" key="2">
    <source>
        <dbReference type="EMBL" id="RUS65921.1"/>
    </source>
</evidence>
<evidence type="ECO:0000313" key="3">
    <source>
        <dbReference type="Proteomes" id="UP000286947"/>
    </source>
</evidence>
<name>A0A433SB07_9BURK</name>
<protein>
    <recommendedName>
        <fullName evidence="1">MOSC domain-containing protein</fullName>
    </recommendedName>
</protein>
<feature type="domain" description="MOSC" evidence="1">
    <location>
        <begin position="31"/>
        <end position="168"/>
    </location>
</feature>
<comment type="caution">
    <text evidence="2">The sequence shown here is derived from an EMBL/GenBank/DDBJ whole genome shotgun (WGS) entry which is preliminary data.</text>
</comment>
<gene>
    <name evidence="2" type="ORF">CUZ56_02521</name>
</gene>
<dbReference type="OrthoDB" id="9786134at2"/>
<sequence length="229" mass="25460">MPQTLGHITHLLCGSVQPFHLPETFSAIAKQPIHGPVHAGPLGLNGDQQADQRVHGGVDKAIHQYPSEHYAYWREQLGELPVLQAPGAFGENIASTGMTEADICLGDQLQIGTALLEVSQSRQPCWKLNLRFDTADMSLRVQQTGKNGWYYRVLKAGDIHAGDAICLTQRPLPDWPLTRVNTLIFATTINTAELQAFSQLPLPPSWRRLVERRLESGQIENMHKRLYGA</sequence>
<dbReference type="GO" id="GO:0030151">
    <property type="term" value="F:molybdenum ion binding"/>
    <property type="evidence" value="ECO:0007669"/>
    <property type="project" value="InterPro"/>
</dbReference>
<evidence type="ECO:0000259" key="1">
    <source>
        <dbReference type="PROSITE" id="PS51340"/>
    </source>
</evidence>
<dbReference type="PROSITE" id="PS51340">
    <property type="entry name" value="MOSC"/>
    <property type="match status" value="1"/>
</dbReference>
<dbReference type="PANTHER" id="PTHR30212:SF2">
    <property type="entry name" value="PROTEIN YIIM"/>
    <property type="match status" value="1"/>
</dbReference>
<dbReference type="RefSeq" id="WP_126980696.1">
    <property type="nucleotide sequence ID" value="NZ_PQSP01000008.1"/>
</dbReference>
<proteinExistence type="predicted"/>
<dbReference type="InterPro" id="IPR005163">
    <property type="entry name" value="Tri_helical_YiiM-like"/>
</dbReference>
<organism evidence="2 3">
    <name type="scientific">Saezia sanguinis</name>
    <dbReference type="NCBI Taxonomy" id="1965230"/>
    <lineage>
        <taxon>Bacteria</taxon>
        <taxon>Pseudomonadati</taxon>
        <taxon>Pseudomonadota</taxon>
        <taxon>Betaproteobacteria</taxon>
        <taxon>Burkholderiales</taxon>
        <taxon>Saeziaceae</taxon>
        <taxon>Saezia</taxon>
    </lineage>
</organism>
<dbReference type="GO" id="GO:0030170">
    <property type="term" value="F:pyridoxal phosphate binding"/>
    <property type="evidence" value="ECO:0007669"/>
    <property type="project" value="InterPro"/>
</dbReference>
<dbReference type="InterPro" id="IPR011037">
    <property type="entry name" value="Pyrv_Knase-like_insert_dom_sf"/>
</dbReference>
<dbReference type="Gene3D" id="2.40.33.20">
    <property type="entry name" value="PK beta-barrel domain-like"/>
    <property type="match status" value="1"/>
</dbReference>
<dbReference type="GO" id="GO:0003824">
    <property type="term" value="F:catalytic activity"/>
    <property type="evidence" value="ECO:0007669"/>
    <property type="project" value="InterPro"/>
</dbReference>
<dbReference type="AlphaFoldDB" id="A0A433SB07"/>
<dbReference type="EMBL" id="PQSP01000008">
    <property type="protein sequence ID" value="RUS65921.1"/>
    <property type="molecule type" value="Genomic_DNA"/>
</dbReference>
<dbReference type="PANTHER" id="PTHR30212">
    <property type="entry name" value="PROTEIN YIIM"/>
    <property type="match status" value="1"/>
</dbReference>
<accession>A0A433SB07</accession>
<dbReference type="InterPro" id="IPR005302">
    <property type="entry name" value="MoCF_Sase_C"/>
</dbReference>
<dbReference type="Pfam" id="PF03475">
    <property type="entry name" value="YiiM_3-alpha"/>
    <property type="match status" value="1"/>
</dbReference>
<keyword evidence="3" id="KW-1185">Reference proteome</keyword>
<dbReference type="Pfam" id="PF03473">
    <property type="entry name" value="MOSC"/>
    <property type="match status" value="1"/>
</dbReference>